<comment type="caution">
    <text evidence="1">The sequence shown here is derived from an EMBL/GenBank/DDBJ whole genome shotgun (WGS) entry which is preliminary data.</text>
</comment>
<proteinExistence type="predicted"/>
<gene>
    <name evidence="1" type="ORF">MCHLDSM_05456</name>
</gene>
<evidence type="ECO:0000313" key="1">
    <source>
        <dbReference type="EMBL" id="KMO70564.1"/>
    </source>
</evidence>
<accession>A0A0J6VK06</accession>
<dbReference type="AlphaFoldDB" id="A0A0J6VK06"/>
<reference evidence="1 2" key="1">
    <citation type="journal article" date="2015" name="Genome Biol. Evol.">
        <title>Characterization of Three Mycobacterium spp. with Potential Use in Bioremediation by Genome Sequencing and Comparative Genomics.</title>
        <authorList>
            <person name="Das S."/>
            <person name="Pettersson B.M."/>
            <person name="Behra P.R."/>
            <person name="Ramesh M."/>
            <person name="Dasgupta S."/>
            <person name="Bhattacharya A."/>
            <person name="Kirsebom L.A."/>
        </authorList>
    </citation>
    <scope>NUCLEOTIDE SEQUENCE [LARGE SCALE GENOMIC DNA]</scope>
    <source>
        <strain evidence="1 2">DSM 43826</strain>
    </source>
</reference>
<dbReference type="PATRIC" id="fig|37916.4.peg.5467"/>
<protein>
    <submittedName>
        <fullName evidence="1">Uncharacterized protein</fullName>
    </submittedName>
</protein>
<dbReference type="Proteomes" id="UP000036513">
    <property type="component" value="Unassembled WGS sequence"/>
</dbReference>
<keyword evidence="2" id="KW-1185">Reference proteome</keyword>
<sequence length="206" mass="21534">MKKGMRIADPADLLAGARAVRDTATAVIGYAGDVFSAPGDTFEATLTIDATAAVPSVRALRPGVTHRALVQAGPDDRAPAPRKLCIKLCDVYGAGRDQDFLLASSGDGAPLHHAVLPSDPVAPLYSSLWLYLAGLQPILFGARPNTTGRDLRFAAGSEVSFMISPPVGQFRRIGSLRLTGSHDGPVRFAGSTSGGGLRPLPPVLFY</sequence>
<dbReference type="EMBL" id="JYNL01000064">
    <property type="protein sequence ID" value="KMO70564.1"/>
    <property type="molecule type" value="Genomic_DNA"/>
</dbReference>
<name>A0A0J6VK06_9MYCO</name>
<evidence type="ECO:0000313" key="2">
    <source>
        <dbReference type="Proteomes" id="UP000036513"/>
    </source>
</evidence>
<organism evidence="1 2">
    <name type="scientific">Mycolicibacterium chlorophenolicum</name>
    <dbReference type="NCBI Taxonomy" id="37916"/>
    <lineage>
        <taxon>Bacteria</taxon>
        <taxon>Bacillati</taxon>
        <taxon>Actinomycetota</taxon>
        <taxon>Actinomycetes</taxon>
        <taxon>Mycobacteriales</taxon>
        <taxon>Mycobacteriaceae</taxon>
        <taxon>Mycolicibacterium</taxon>
    </lineage>
</organism>
<dbReference type="RefSeq" id="WP_053083083.1">
    <property type="nucleotide sequence ID" value="NZ_JYNL01000064.1"/>
</dbReference>